<dbReference type="InterPro" id="IPR041085">
    <property type="entry name" value="TSAP1_C"/>
</dbReference>
<sequence length="128" mass="14320">MHSFTHLSCHLNGFTLNGNGPSPLAVYENPEPLTGPWAIPEETTAPAGNQDEELLEDPNLHLDIKESNKGFMAESKELYDSLMSCHWHPLDTTLFNIPDEPHPTPPIMVVTGLQEGVFRLNQKDHPRI</sequence>
<dbReference type="PANTHER" id="PTHR37457">
    <property type="entry name" value="TRNA SELENOCYSTEINE 1-ASSOCIATED PROTEIN 1-RELATED"/>
    <property type="match status" value="1"/>
</dbReference>
<name>A0AAU9ZPY9_PHORO</name>
<dbReference type="AlphaFoldDB" id="A0AAU9ZPY9"/>
<dbReference type="Proteomes" id="UP001152836">
    <property type="component" value="Unassembled WGS sequence"/>
</dbReference>
<protein>
    <submittedName>
        <fullName evidence="2">C17h6orf52 protein</fullName>
    </submittedName>
</protein>
<evidence type="ECO:0000313" key="3">
    <source>
        <dbReference type="Proteomes" id="UP001152836"/>
    </source>
</evidence>
<gene>
    <name evidence="2" type="primary">C17h6orf52</name>
    <name evidence="2" type="ORF">PHOROB_LOCUS10726</name>
</gene>
<dbReference type="EMBL" id="CALSGD010001466">
    <property type="protein sequence ID" value="CAH6801751.1"/>
    <property type="molecule type" value="Genomic_DNA"/>
</dbReference>
<accession>A0AAU9ZPY9</accession>
<evidence type="ECO:0000259" key="1">
    <source>
        <dbReference type="Pfam" id="PF17654"/>
    </source>
</evidence>
<dbReference type="Pfam" id="PF17654">
    <property type="entry name" value="Trnau1ap"/>
    <property type="match status" value="1"/>
</dbReference>
<comment type="caution">
    <text evidence="2">The sequence shown here is derived from an EMBL/GenBank/DDBJ whole genome shotgun (WGS) entry which is preliminary data.</text>
</comment>
<evidence type="ECO:0000313" key="2">
    <source>
        <dbReference type="EMBL" id="CAH6801751.1"/>
    </source>
</evidence>
<proteinExistence type="predicted"/>
<organism evidence="2 3">
    <name type="scientific">Phodopus roborovskii</name>
    <name type="common">Roborovski's desert hamster</name>
    <name type="synonym">Cricetulus roborovskii</name>
    <dbReference type="NCBI Taxonomy" id="109678"/>
    <lineage>
        <taxon>Eukaryota</taxon>
        <taxon>Metazoa</taxon>
        <taxon>Chordata</taxon>
        <taxon>Craniata</taxon>
        <taxon>Vertebrata</taxon>
        <taxon>Euteleostomi</taxon>
        <taxon>Mammalia</taxon>
        <taxon>Eutheria</taxon>
        <taxon>Euarchontoglires</taxon>
        <taxon>Glires</taxon>
        <taxon>Rodentia</taxon>
        <taxon>Myomorpha</taxon>
        <taxon>Muroidea</taxon>
        <taxon>Cricetidae</taxon>
        <taxon>Cricetinae</taxon>
        <taxon>Phodopus</taxon>
    </lineage>
</organism>
<dbReference type="InterPro" id="IPR040434">
    <property type="entry name" value="TSAP1"/>
</dbReference>
<feature type="domain" description="tRNA selenocysteine 1-associated protein 1 C-terminal" evidence="1">
    <location>
        <begin position="20"/>
        <end position="98"/>
    </location>
</feature>
<keyword evidence="3" id="KW-1185">Reference proteome</keyword>
<reference evidence="2" key="1">
    <citation type="submission" date="2022-06" db="EMBL/GenBank/DDBJ databases">
        <authorList>
            <person name="Andreotti S."/>
            <person name="Wyler E."/>
        </authorList>
    </citation>
    <scope>NUCLEOTIDE SEQUENCE</scope>
</reference>
<dbReference type="PANTHER" id="PTHR37457:SF1">
    <property type="entry name" value="SIMILAR TO HUMAN CHROMOSOME 6 OPEN READING FRAME 52"/>
    <property type="match status" value="1"/>
</dbReference>